<feature type="non-terminal residue" evidence="2">
    <location>
        <position position="1"/>
    </location>
</feature>
<name>A0A5J4Q1U4_9EUKA</name>
<dbReference type="OrthoDB" id="6083831at2759"/>
<feature type="domain" description="Reverse transcriptase" evidence="1">
    <location>
        <begin position="1"/>
        <end position="88"/>
    </location>
</feature>
<comment type="caution">
    <text evidence="2">The sequence shown here is derived from an EMBL/GenBank/DDBJ whole genome shotgun (WGS) entry which is preliminary data.</text>
</comment>
<dbReference type="SUPFAM" id="SSF56672">
    <property type="entry name" value="DNA/RNA polymerases"/>
    <property type="match status" value="1"/>
</dbReference>
<accession>A0A5J4Q1U4</accession>
<organism evidence="2 3">
    <name type="scientific">Streblomastix strix</name>
    <dbReference type="NCBI Taxonomy" id="222440"/>
    <lineage>
        <taxon>Eukaryota</taxon>
        <taxon>Metamonada</taxon>
        <taxon>Preaxostyla</taxon>
        <taxon>Oxymonadida</taxon>
        <taxon>Streblomastigidae</taxon>
        <taxon>Streblomastix</taxon>
    </lineage>
</organism>
<gene>
    <name evidence="2" type="ORF">EZS28_055348</name>
</gene>
<proteinExistence type="predicted"/>
<dbReference type="InterPro" id="IPR043128">
    <property type="entry name" value="Rev_trsase/Diguanyl_cyclase"/>
</dbReference>
<dbReference type="InterPro" id="IPR000477">
    <property type="entry name" value="RT_dom"/>
</dbReference>
<dbReference type="PANTHER" id="PTHR33050:SF7">
    <property type="entry name" value="RIBONUCLEASE H"/>
    <property type="match status" value="1"/>
</dbReference>
<evidence type="ECO:0000313" key="2">
    <source>
        <dbReference type="EMBL" id="KAA6315866.1"/>
    </source>
</evidence>
<evidence type="ECO:0000313" key="3">
    <source>
        <dbReference type="Proteomes" id="UP000324800"/>
    </source>
</evidence>
<dbReference type="Proteomes" id="UP000324800">
    <property type="component" value="Unassembled WGS sequence"/>
</dbReference>
<protein>
    <recommendedName>
        <fullName evidence="1">Reverse transcriptase domain-containing protein</fullName>
    </recommendedName>
</protein>
<dbReference type="PANTHER" id="PTHR33050">
    <property type="entry name" value="REVERSE TRANSCRIPTASE DOMAIN-CONTAINING PROTEIN"/>
    <property type="match status" value="1"/>
</dbReference>
<dbReference type="InterPro" id="IPR052055">
    <property type="entry name" value="Hepadnavirus_pol/RT"/>
</dbReference>
<dbReference type="Gene3D" id="3.30.70.270">
    <property type="match status" value="1"/>
</dbReference>
<evidence type="ECO:0000259" key="1">
    <source>
        <dbReference type="PROSITE" id="PS50878"/>
    </source>
</evidence>
<sequence>HAMCFGIKNAPLVFHKLMKPVMQYIRTSLQIRCLSYSDDLVFINNSKEDLQQQIPKILEILTDLRWKISREKSILTPQQEIEFLGWKVDLKNNQLSMTRERRAETLCLLGKWRRIIEKNQIVRIKWVASLIGKLNFLRTQFRRGVEVGTAECGSASKLQERSIGGGKQFSTTTQLTQRFKNQKRS</sequence>
<dbReference type="PROSITE" id="PS50878">
    <property type="entry name" value="RT_POL"/>
    <property type="match status" value="1"/>
</dbReference>
<dbReference type="InterPro" id="IPR043502">
    <property type="entry name" value="DNA/RNA_pol_sf"/>
</dbReference>
<dbReference type="AlphaFoldDB" id="A0A5J4Q1U4"/>
<dbReference type="EMBL" id="SNRW01047237">
    <property type="protein sequence ID" value="KAA6315866.1"/>
    <property type="molecule type" value="Genomic_DNA"/>
</dbReference>
<dbReference type="Pfam" id="PF00078">
    <property type="entry name" value="RVT_1"/>
    <property type="match status" value="1"/>
</dbReference>
<reference evidence="2 3" key="1">
    <citation type="submission" date="2019-03" db="EMBL/GenBank/DDBJ databases">
        <title>Single cell metagenomics reveals metabolic interactions within the superorganism composed of flagellate Streblomastix strix and complex community of Bacteroidetes bacteria on its surface.</title>
        <authorList>
            <person name="Treitli S.C."/>
            <person name="Kolisko M."/>
            <person name="Husnik F."/>
            <person name="Keeling P."/>
            <person name="Hampl V."/>
        </authorList>
    </citation>
    <scope>NUCLEOTIDE SEQUENCE [LARGE SCALE GENOMIC DNA]</scope>
    <source>
        <strain evidence="2">ST1C</strain>
    </source>
</reference>